<proteinExistence type="inferred from homology"/>
<dbReference type="KEGG" id="rla:Rhola_00013940"/>
<accession>A0A060JNN8</accession>
<evidence type="ECO:0000256" key="2">
    <source>
        <dbReference type="ARBA" id="ARBA00005582"/>
    </source>
</evidence>
<dbReference type="InterPro" id="IPR020084">
    <property type="entry name" value="NUDIX_hydrolase_CS"/>
</dbReference>
<evidence type="ECO:0000256" key="5">
    <source>
        <dbReference type="RuleBase" id="RU003476"/>
    </source>
</evidence>
<evidence type="ECO:0000313" key="8">
    <source>
        <dbReference type="Proteomes" id="UP000067708"/>
    </source>
</evidence>
<dbReference type="InterPro" id="IPR000086">
    <property type="entry name" value="NUDIX_hydrolase_dom"/>
</dbReference>
<keyword evidence="4" id="KW-0460">Magnesium</keyword>
<dbReference type="PRINTS" id="PR00502">
    <property type="entry name" value="NUDIXFAMILY"/>
</dbReference>
<organism evidence="7 8">
    <name type="scientific">Rhodoluna lacicola</name>
    <dbReference type="NCBI Taxonomy" id="529884"/>
    <lineage>
        <taxon>Bacteria</taxon>
        <taxon>Bacillati</taxon>
        <taxon>Actinomycetota</taxon>
        <taxon>Actinomycetes</taxon>
        <taxon>Micrococcales</taxon>
        <taxon>Microbacteriaceae</taxon>
        <taxon>Luna cluster</taxon>
        <taxon>Luna-1 subcluster</taxon>
        <taxon>Rhodoluna</taxon>
    </lineage>
</organism>
<dbReference type="Gene3D" id="3.90.79.10">
    <property type="entry name" value="Nucleoside Triphosphate Pyrophosphohydrolase"/>
    <property type="match status" value="1"/>
</dbReference>
<evidence type="ECO:0000259" key="6">
    <source>
        <dbReference type="PROSITE" id="PS51462"/>
    </source>
</evidence>
<name>A0A060JNN8_9MICO</name>
<keyword evidence="8" id="KW-1185">Reference proteome</keyword>
<comment type="cofactor">
    <cofactor evidence="1">
        <name>Mg(2+)</name>
        <dbReference type="ChEBI" id="CHEBI:18420"/>
    </cofactor>
</comment>
<dbReference type="SUPFAM" id="SSF55811">
    <property type="entry name" value="Nudix"/>
    <property type="match status" value="1"/>
</dbReference>
<evidence type="ECO:0000256" key="3">
    <source>
        <dbReference type="ARBA" id="ARBA00022801"/>
    </source>
</evidence>
<dbReference type="HOGENOM" id="CLU_037162_14_1_11"/>
<evidence type="ECO:0000256" key="4">
    <source>
        <dbReference type="ARBA" id="ARBA00022842"/>
    </source>
</evidence>
<dbReference type="PROSITE" id="PS00893">
    <property type="entry name" value="NUDIX_BOX"/>
    <property type="match status" value="1"/>
</dbReference>
<gene>
    <name evidence="7" type="ORF">Rhola_00013940</name>
</gene>
<dbReference type="AlphaFoldDB" id="A0A060JNN8"/>
<evidence type="ECO:0000313" key="7">
    <source>
        <dbReference type="EMBL" id="AIC48183.1"/>
    </source>
</evidence>
<dbReference type="CDD" id="cd03673">
    <property type="entry name" value="NUDIX_Ap6A_hydrolase"/>
    <property type="match status" value="1"/>
</dbReference>
<dbReference type="EMBL" id="CP007490">
    <property type="protein sequence ID" value="AIC48183.1"/>
    <property type="molecule type" value="Genomic_DNA"/>
</dbReference>
<dbReference type="PROSITE" id="PS51462">
    <property type="entry name" value="NUDIX"/>
    <property type="match status" value="1"/>
</dbReference>
<sequence>MNPPATGANRGRRLTRVEETSAGGFVLAQDGSLRVALIGRETRSGRIDWCVPKGHPEGEENHEQAAIREIAEETGLEVEIIERLGDIKYEFSAGNKLISKTVHHFLMRQVGGYLTVENDPQQEAVDVQWFEIDSLHETLAHENERRIARGVQEWIARNV</sequence>
<dbReference type="eggNOG" id="COG0494">
    <property type="taxonomic scope" value="Bacteria"/>
</dbReference>
<dbReference type="GO" id="GO:0016787">
    <property type="term" value="F:hydrolase activity"/>
    <property type="evidence" value="ECO:0007669"/>
    <property type="project" value="UniProtKB-KW"/>
</dbReference>
<protein>
    <submittedName>
        <fullName evidence="7">ADP-ribose pyrophosphatase</fullName>
    </submittedName>
</protein>
<dbReference type="Pfam" id="PF00293">
    <property type="entry name" value="NUDIX"/>
    <property type="match status" value="1"/>
</dbReference>
<evidence type="ECO:0000256" key="1">
    <source>
        <dbReference type="ARBA" id="ARBA00001946"/>
    </source>
</evidence>
<dbReference type="STRING" id="529884.Rhola_00013940"/>
<dbReference type="OrthoDB" id="9816289at2"/>
<dbReference type="Proteomes" id="UP000067708">
    <property type="component" value="Chromosome"/>
</dbReference>
<dbReference type="PANTHER" id="PTHR43222:SF9">
    <property type="entry name" value="8-OXO-(D)GTP PHOSPHATASE"/>
    <property type="match status" value="1"/>
</dbReference>
<comment type="similarity">
    <text evidence="2 5">Belongs to the Nudix hydrolase family.</text>
</comment>
<dbReference type="PANTHER" id="PTHR43222">
    <property type="entry name" value="NUDIX HYDROLASE 23"/>
    <property type="match status" value="1"/>
</dbReference>
<reference evidence="7 8" key="1">
    <citation type="journal article" date="2014" name="Int. J. Syst. Evol. Microbiol.">
        <title>Rhodoluna lacicola gen. nov., sp. nov., a planktonic freshwater bacterium with stream-lined genome.</title>
        <authorList>
            <person name="Hahn M."/>
            <person name="Schmidt J."/>
            <person name="Taipale S.J."/>
            <person name="Doolittle W.F."/>
            <person name="Koll U."/>
        </authorList>
    </citation>
    <scope>NUCLEOTIDE SEQUENCE [LARGE SCALE GENOMIC DNA]</scope>
    <source>
        <strain evidence="7 8">MWH-Ta8</strain>
    </source>
</reference>
<dbReference type="InterPro" id="IPR020476">
    <property type="entry name" value="Nudix_hydrolase"/>
</dbReference>
<dbReference type="InterPro" id="IPR015797">
    <property type="entry name" value="NUDIX_hydrolase-like_dom_sf"/>
</dbReference>
<feature type="domain" description="Nudix hydrolase" evidence="6">
    <location>
        <begin position="18"/>
        <end position="153"/>
    </location>
</feature>
<keyword evidence="3 5" id="KW-0378">Hydrolase</keyword>
<dbReference type="RefSeq" id="WP_038503441.1">
    <property type="nucleotide sequence ID" value="NZ_AP026911.1"/>
</dbReference>